<dbReference type="EMBL" id="CM039438">
    <property type="protein sequence ID" value="KAI4301040.1"/>
    <property type="molecule type" value="Genomic_DNA"/>
</dbReference>
<sequence length="687" mass="76406">MAPNPRVTSAYRAMKVLGIEEVKVKPVLKKLLKLYDKNWELIEAENYRVLADSIFQEEEENQGERWGKKKLDEEDMEEDEEAHMHDEPVRPLKRLRLRGRESQASQPMAGCGPRSPFPSQMIKPKNEEGSLPESSSRQQPQNKEVSSPSDMGHGRIEVRPLPSRDRTTDKGKQPVSPQVAMRGKNIISERVLPSIPSKEPTGERGTGLLLPHTHTLIIPKDEPIDELPVDEVPIAVIHPDSFSGRDSPIKNGTAGKHDGHEALASKYRGSEVRGKDIVPSSHEEEANGEVATLSQECRSDVEIASSSLGEEISGKITPRLKESSAHDGLSVRGNVDMRSCSSNGSINTDAGHIGKVRRNDFPGSDNKKGLSDPKSPNSGSLVVSTQHQLTQDDLRSIHDCKDITKGEEYVSIAWVNENTNDFPPPFHYIPHNLVFHEAYVRFSLSQIGVKDCCSSCLGSCLLSSTPCACANKTGGGFAYTAEGTVKEAFLEECIAISRKRQVHNFYCKDCPLERSRNDGFVEPCKGHIKRKFIKECWSKCGCGKQCGNRVVQRGITSKLQVFFTPEGKGWGLRTLEDLPKGDVKDKEALCLDAASYGNVARFINHRCLDANLIEIPVEVDAPDRHYYHLALFTSREIAAQEELTWDYGIDFDDQDHPIKPFLCTCGSKFCRKMSRSNRSIRSSSTTL</sequence>
<keyword evidence="2" id="KW-1185">Reference proteome</keyword>
<evidence type="ECO:0000313" key="1">
    <source>
        <dbReference type="EMBL" id="KAI4301040.1"/>
    </source>
</evidence>
<accession>A0ACB9KV42</accession>
<dbReference type="Proteomes" id="UP000828941">
    <property type="component" value="Chromosome 13"/>
</dbReference>
<name>A0ACB9KV42_BAUVA</name>
<organism evidence="1 2">
    <name type="scientific">Bauhinia variegata</name>
    <name type="common">Purple orchid tree</name>
    <name type="synonym">Phanera variegata</name>
    <dbReference type="NCBI Taxonomy" id="167791"/>
    <lineage>
        <taxon>Eukaryota</taxon>
        <taxon>Viridiplantae</taxon>
        <taxon>Streptophyta</taxon>
        <taxon>Embryophyta</taxon>
        <taxon>Tracheophyta</taxon>
        <taxon>Spermatophyta</taxon>
        <taxon>Magnoliopsida</taxon>
        <taxon>eudicotyledons</taxon>
        <taxon>Gunneridae</taxon>
        <taxon>Pentapetalae</taxon>
        <taxon>rosids</taxon>
        <taxon>fabids</taxon>
        <taxon>Fabales</taxon>
        <taxon>Fabaceae</taxon>
        <taxon>Cercidoideae</taxon>
        <taxon>Cercideae</taxon>
        <taxon>Bauhiniinae</taxon>
        <taxon>Bauhinia</taxon>
    </lineage>
</organism>
<protein>
    <submittedName>
        <fullName evidence="1">Uncharacterized protein</fullName>
    </submittedName>
</protein>
<proteinExistence type="predicted"/>
<reference evidence="1 2" key="1">
    <citation type="journal article" date="2022" name="DNA Res.">
        <title>Chromosomal-level genome assembly of the orchid tree Bauhinia variegata (Leguminosae; Cercidoideae) supports the allotetraploid origin hypothesis of Bauhinia.</title>
        <authorList>
            <person name="Zhong Y."/>
            <person name="Chen Y."/>
            <person name="Zheng D."/>
            <person name="Pang J."/>
            <person name="Liu Y."/>
            <person name="Luo S."/>
            <person name="Meng S."/>
            <person name="Qian L."/>
            <person name="Wei D."/>
            <person name="Dai S."/>
            <person name="Zhou R."/>
        </authorList>
    </citation>
    <scope>NUCLEOTIDE SEQUENCE [LARGE SCALE GENOMIC DNA]</scope>
    <source>
        <strain evidence="1">BV-YZ2020</strain>
    </source>
</reference>
<comment type="caution">
    <text evidence="1">The sequence shown here is derived from an EMBL/GenBank/DDBJ whole genome shotgun (WGS) entry which is preliminary data.</text>
</comment>
<gene>
    <name evidence="1" type="ORF">L6164_034359</name>
</gene>
<evidence type="ECO:0000313" key="2">
    <source>
        <dbReference type="Proteomes" id="UP000828941"/>
    </source>
</evidence>